<evidence type="ECO:0000259" key="8">
    <source>
        <dbReference type="PROSITE" id="PS50217"/>
    </source>
</evidence>
<evidence type="ECO:0000256" key="5">
    <source>
        <dbReference type="ARBA" id="ARBA00023163"/>
    </source>
</evidence>
<gene>
    <name evidence="10" type="primary">LOC108811485</name>
</gene>
<reference evidence="10" key="2">
    <citation type="submission" date="2025-08" db="UniProtKB">
        <authorList>
            <consortium name="RefSeq"/>
        </authorList>
    </citation>
    <scope>IDENTIFICATION</scope>
    <source>
        <tissue evidence="10">Leaf</tissue>
    </source>
</reference>
<comment type="subcellular location">
    <subcellularLocation>
        <location evidence="1">Nucleus</location>
    </subcellularLocation>
</comment>
<comment type="similarity">
    <text evidence="2">Belongs to the bZIP family.</text>
</comment>
<keyword evidence="5" id="KW-0804">Transcription</keyword>
<accession>A0A6J0JWC6</accession>
<dbReference type="GO" id="GO:0000981">
    <property type="term" value="F:DNA-binding transcription factor activity, RNA polymerase II-specific"/>
    <property type="evidence" value="ECO:0007669"/>
    <property type="project" value="InterPro"/>
</dbReference>
<dbReference type="GO" id="GO:0045944">
    <property type="term" value="P:positive regulation of transcription by RNA polymerase II"/>
    <property type="evidence" value="ECO:0007669"/>
    <property type="project" value="InterPro"/>
</dbReference>
<dbReference type="SUPFAM" id="SSF57959">
    <property type="entry name" value="Leucine zipper domain"/>
    <property type="match status" value="1"/>
</dbReference>
<dbReference type="Pfam" id="PF00170">
    <property type="entry name" value="bZIP_1"/>
    <property type="match status" value="1"/>
</dbReference>
<evidence type="ECO:0000313" key="9">
    <source>
        <dbReference type="Proteomes" id="UP000504610"/>
    </source>
</evidence>
<dbReference type="InterPro" id="IPR044280">
    <property type="entry name" value="Hac1/HY5"/>
</dbReference>
<evidence type="ECO:0000256" key="2">
    <source>
        <dbReference type="ARBA" id="ARBA00007163"/>
    </source>
</evidence>
<evidence type="ECO:0000256" key="6">
    <source>
        <dbReference type="ARBA" id="ARBA00023242"/>
    </source>
</evidence>
<organism evidence="9 10">
    <name type="scientific">Raphanus sativus</name>
    <name type="common">Radish</name>
    <name type="synonym">Raphanus raphanistrum var. sativus</name>
    <dbReference type="NCBI Taxonomy" id="3726"/>
    <lineage>
        <taxon>Eukaryota</taxon>
        <taxon>Viridiplantae</taxon>
        <taxon>Streptophyta</taxon>
        <taxon>Embryophyta</taxon>
        <taxon>Tracheophyta</taxon>
        <taxon>Spermatophyta</taxon>
        <taxon>Magnoliopsida</taxon>
        <taxon>eudicotyledons</taxon>
        <taxon>Gunneridae</taxon>
        <taxon>Pentapetalae</taxon>
        <taxon>rosids</taxon>
        <taxon>malvids</taxon>
        <taxon>Brassicales</taxon>
        <taxon>Brassicaceae</taxon>
        <taxon>Brassiceae</taxon>
        <taxon>Raphanus</taxon>
    </lineage>
</organism>
<dbReference type="PROSITE" id="PS50217">
    <property type="entry name" value="BZIP"/>
    <property type="match status" value="1"/>
</dbReference>
<dbReference type="GO" id="GO:0005634">
    <property type="term" value="C:nucleus"/>
    <property type="evidence" value="ECO:0007669"/>
    <property type="project" value="UniProtKB-SubCell"/>
</dbReference>
<dbReference type="RefSeq" id="XP_018439034.1">
    <property type="nucleotide sequence ID" value="XM_018583532.2"/>
</dbReference>
<dbReference type="PANTHER" id="PTHR46714:SF6">
    <property type="entry name" value="TRANSCRIPTIONAL ACTIVATOR HAC1"/>
    <property type="match status" value="1"/>
</dbReference>
<dbReference type="CDD" id="cd14704">
    <property type="entry name" value="bZIP_HY5-like"/>
    <property type="match status" value="1"/>
</dbReference>
<dbReference type="GeneID" id="108811485"/>
<keyword evidence="3" id="KW-0805">Transcription regulation</keyword>
<dbReference type="AlphaFoldDB" id="A0A6J0JWC6"/>
<dbReference type="GO" id="GO:0010114">
    <property type="term" value="P:response to red light"/>
    <property type="evidence" value="ECO:0007669"/>
    <property type="project" value="TreeGrafter"/>
</dbReference>
<evidence type="ECO:0000256" key="4">
    <source>
        <dbReference type="ARBA" id="ARBA00023125"/>
    </source>
</evidence>
<dbReference type="PROSITE" id="PS00036">
    <property type="entry name" value="BZIP_BASIC"/>
    <property type="match status" value="1"/>
</dbReference>
<dbReference type="Proteomes" id="UP000504610">
    <property type="component" value="Chromosome 6"/>
</dbReference>
<dbReference type="GO" id="GO:0010099">
    <property type="term" value="P:regulation of photomorphogenesis"/>
    <property type="evidence" value="ECO:0007669"/>
    <property type="project" value="TreeGrafter"/>
</dbReference>
<proteinExistence type="inferred from homology"/>
<keyword evidence="9" id="KW-1185">Reference proteome</keyword>
<evidence type="ECO:0000256" key="7">
    <source>
        <dbReference type="SAM" id="MobiDB-lite"/>
    </source>
</evidence>
<evidence type="ECO:0000256" key="1">
    <source>
        <dbReference type="ARBA" id="ARBA00004123"/>
    </source>
</evidence>
<dbReference type="GO" id="GO:0010218">
    <property type="term" value="P:response to far red light"/>
    <property type="evidence" value="ECO:0007669"/>
    <property type="project" value="TreeGrafter"/>
</dbReference>
<evidence type="ECO:0000313" key="10">
    <source>
        <dbReference type="RefSeq" id="XP_018439034.1"/>
    </source>
</evidence>
<dbReference type="InterPro" id="IPR004827">
    <property type="entry name" value="bZIP"/>
</dbReference>
<dbReference type="KEGG" id="rsz:108811485"/>
<keyword evidence="6" id="KW-0539">Nucleus</keyword>
<dbReference type="OrthoDB" id="674948at2759"/>
<dbReference type="PANTHER" id="PTHR46714">
    <property type="entry name" value="TRANSCRIPTIONAL ACTIVATOR HAC1"/>
    <property type="match status" value="1"/>
</dbReference>
<dbReference type="InterPro" id="IPR046347">
    <property type="entry name" value="bZIP_sf"/>
</dbReference>
<dbReference type="GO" id="GO:0010017">
    <property type="term" value="P:red or far-red light signaling pathway"/>
    <property type="evidence" value="ECO:0007669"/>
    <property type="project" value="TreeGrafter"/>
</dbReference>
<evidence type="ECO:0000256" key="3">
    <source>
        <dbReference type="ARBA" id="ARBA00023015"/>
    </source>
</evidence>
<dbReference type="GO" id="GO:0003677">
    <property type="term" value="F:DNA binding"/>
    <property type="evidence" value="ECO:0007669"/>
    <property type="project" value="UniProtKB-KW"/>
</dbReference>
<reference evidence="9" key="1">
    <citation type="journal article" date="2019" name="Database">
        <title>The radish genome database (RadishGD): an integrated information resource for radish genomics.</title>
        <authorList>
            <person name="Yu H.J."/>
            <person name="Baek S."/>
            <person name="Lee Y.J."/>
            <person name="Cho A."/>
            <person name="Mun J.H."/>
        </authorList>
    </citation>
    <scope>NUCLEOTIDE SEQUENCE [LARGE SCALE GENOMIC DNA]</scope>
    <source>
        <strain evidence="9">cv. WK10039</strain>
    </source>
</reference>
<dbReference type="SMART" id="SM00338">
    <property type="entry name" value="BRLZ"/>
    <property type="match status" value="1"/>
</dbReference>
<feature type="domain" description="BZIP" evidence="8">
    <location>
        <begin position="61"/>
        <end position="124"/>
    </location>
</feature>
<sequence>MTTERFSDSVLRLHVKQDSDNEIGEIHDLDAGEQSLTGSEGVKLLGQGQRRRRGKEPAERESSRLKRLLRNRVSAQRARERKKVYVNELEKKVNDLEAKNTELEERLSTLQKENHMLRHIIKNTSSSSSSR</sequence>
<feature type="region of interest" description="Disordered" evidence="7">
    <location>
        <begin position="29"/>
        <end position="65"/>
    </location>
</feature>
<name>A0A6J0JWC6_RAPSA</name>
<dbReference type="Gene3D" id="1.20.5.490">
    <property type="entry name" value="Single helix bin"/>
    <property type="match status" value="1"/>
</dbReference>
<feature type="compositionally biased region" description="Basic and acidic residues" evidence="7">
    <location>
        <begin position="55"/>
        <end position="64"/>
    </location>
</feature>
<keyword evidence="4" id="KW-0238">DNA-binding</keyword>
<protein>
    <submittedName>
        <fullName evidence="10">Transcription factor HY5</fullName>
    </submittedName>
</protein>